<feature type="binding site" description="in other chain" evidence="9">
    <location>
        <position position="73"/>
    </location>
    <ligand>
        <name>ATP</name>
        <dbReference type="ChEBI" id="CHEBI:30616"/>
        <note>ligand shared between dimeric partners</note>
    </ligand>
</feature>
<gene>
    <name evidence="9" type="primary">selD</name>
    <name evidence="12" type="ORF">CAL13_19825</name>
</gene>
<dbReference type="GO" id="GO:0005524">
    <property type="term" value="F:ATP binding"/>
    <property type="evidence" value="ECO:0007669"/>
    <property type="project" value="UniProtKB-UniRule"/>
</dbReference>
<name>A0A1W6Z4E5_9BORD</name>
<evidence type="ECO:0000256" key="6">
    <source>
        <dbReference type="ARBA" id="ARBA00022840"/>
    </source>
</evidence>
<keyword evidence="6 9" id="KW-0067">ATP-binding</keyword>
<dbReference type="GO" id="GO:0005737">
    <property type="term" value="C:cytoplasm"/>
    <property type="evidence" value="ECO:0007669"/>
    <property type="project" value="TreeGrafter"/>
</dbReference>
<dbReference type="Pfam" id="PF00586">
    <property type="entry name" value="AIRS"/>
    <property type="match status" value="1"/>
</dbReference>
<evidence type="ECO:0000256" key="2">
    <source>
        <dbReference type="ARBA" id="ARBA00022679"/>
    </source>
</evidence>
<dbReference type="SUPFAM" id="SSF55326">
    <property type="entry name" value="PurM N-terminal domain-like"/>
    <property type="match status" value="1"/>
</dbReference>
<proteinExistence type="inferred from homology"/>
<dbReference type="InterPro" id="IPR010918">
    <property type="entry name" value="PurM-like_C_dom"/>
</dbReference>
<feature type="site" description="Important for catalytic activity" evidence="9">
    <location>
        <position position="25"/>
    </location>
</feature>
<dbReference type="FunFam" id="3.30.1330.10:FF:000003">
    <property type="entry name" value="Selenide, water dikinase"/>
    <property type="match status" value="1"/>
</dbReference>
<reference evidence="12 13" key="1">
    <citation type="submission" date="2017-05" db="EMBL/GenBank/DDBJ databases">
        <title>Complete and WGS of Bordetella genogroups.</title>
        <authorList>
            <person name="Spilker T."/>
            <person name="LiPuma J."/>
        </authorList>
    </citation>
    <scope>NUCLEOTIDE SEQUENCE [LARGE SCALE GENOMIC DNA]</scope>
    <source>
        <strain evidence="12 13">AU17164</strain>
    </source>
</reference>
<keyword evidence="4 9" id="KW-0547">Nucleotide-binding</keyword>
<evidence type="ECO:0000259" key="10">
    <source>
        <dbReference type="Pfam" id="PF00586"/>
    </source>
</evidence>
<dbReference type="Gene3D" id="3.30.1330.10">
    <property type="entry name" value="PurM-like, N-terminal domain"/>
    <property type="match status" value="1"/>
</dbReference>
<dbReference type="EMBL" id="CP021109">
    <property type="protein sequence ID" value="ARP88208.1"/>
    <property type="molecule type" value="Genomic_DNA"/>
</dbReference>
<feature type="binding site" evidence="9">
    <location>
        <position position="56"/>
    </location>
    <ligand>
        <name>Mg(2+)</name>
        <dbReference type="ChEBI" id="CHEBI:18420"/>
    </ligand>
</feature>
<dbReference type="EC" id="2.7.9.3" evidence="9"/>
<feature type="binding site" evidence="9">
    <location>
        <position position="96"/>
    </location>
    <ligand>
        <name>Mg(2+)</name>
        <dbReference type="ChEBI" id="CHEBI:18420"/>
    </ligand>
</feature>
<feature type="binding site" description="in other chain" evidence="9">
    <location>
        <position position="96"/>
    </location>
    <ligand>
        <name>ATP</name>
        <dbReference type="ChEBI" id="CHEBI:30616"/>
        <note>ligand shared between dimeric partners</note>
    </ligand>
</feature>
<evidence type="ECO:0000256" key="7">
    <source>
        <dbReference type="ARBA" id="ARBA00022842"/>
    </source>
</evidence>
<dbReference type="CDD" id="cd02195">
    <property type="entry name" value="SelD"/>
    <property type="match status" value="1"/>
</dbReference>
<keyword evidence="7 9" id="KW-0460">Magnesium</keyword>
<comment type="cofactor">
    <cofactor evidence="9">
        <name>Mg(2+)</name>
        <dbReference type="ChEBI" id="CHEBI:18420"/>
    </cofactor>
    <text evidence="9">Binds 1 Mg(2+) ion per monomer.</text>
</comment>
<organism evidence="12 13">
    <name type="scientific">Bordetella genomosp. 9</name>
    <dbReference type="NCBI Taxonomy" id="1416803"/>
    <lineage>
        <taxon>Bacteria</taxon>
        <taxon>Pseudomonadati</taxon>
        <taxon>Pseudomonadota</taxon>
        <taxon>Betaproteobacteria</taxon>
        <taxon>Burkholderiales</taxon>
        <taxon>Alcaligenaceae</taxon>
        <taxon>Bordetella</taxon>
    </lineage>
</organism>
<dbReference type="HAMAP" id="MF_00625">
    <property type="entry name" value="SelD"/>
    <property type="match status" value="1"/>
</dbReference>
<keyword evidence="5 9" id="KW-0418">Kinase</keyword>
<feature type="active site" evidence="9">
    <location>
        <position position="22"/>
    </location>
</feature>
<dbReference type="PANTHER" id="PTHR10256:SF0">
    <property type="entry name" value="INACTIVE SELENIDE, WATER DIKINASE-LIKE PROTEIN-RELATED"/>
    <property type="match status" value="1"/>
</dbReference>
<feature type="binding site" description="in other chain" evidence="9">
    <location>
        <position position="25"/>
    </location>
    <ligand>
        <name>ATP</name>
        <dbReference type="ChEBI" id="CHEBI:30616"/>
        <note>ligand shared between dimeric partners</note>
    </ligand>
</feature>
<comment type="similarity">
    <text evidence="1 9">Belongs to the selenophosphate synthase 1 family. Class I subfamily.</text>
</comment>
<dbReference type="AlphaFoldDB" id="A0A1W6Z4E5"/>
<dbReference type="PIRSF" id="PIRSF036407">
    <property type="entry name" value="Selenphspht_syn"/>
    <property type="match status" value="1"/>
</dbReference>
<evidence type="ECO:0000256" key="4">
    <source>
        <dbReference type="ARBA" id="ARBA00022741"/>
    </source>
</evidence>
<dbReference type="InterPro" id="IPR016188">
    <property type="entry name" value="PurM-like_N"/>
</dbReference>
<dbReference type="Proteomes" id="UP000194139">
    <property type="component" value="Chromosome"/>
</dbReference>
<sequence length="354" mass="36184">MTQEASVGATPRLTSLSHGGGCGCKIAPGVLADLLARFAPAQAFPGLMVGTETADDAAVYRLNDEQALIATTDFFMPIVDDPYDFGRIAATNALSDVYAMGGTPIMALAIVGMPINVLPRETIAEILRGGQDVCTQAGIPVAGGHTIDSVEPIYGLAAMGLVHPARVKRNADARAGDVLILSKPLGVGVLSAALKKGQLDADGYRAMIDATTRLNTPGPELAALPGVHAITDVTGFGLLGHALEMSRGAGLRARIDVAALPWLPGVRDLAAEGMITGASGRNWASYGAAIALDAAVDATGRALLTDPQTSGGLLVACDRETAPQVLALLAQQGFTQAAVVGEMMNGEAGVDVRP</sequence>
<evidence type="ECO:0000256" key="1">
    <source>
        <dbReference type="ARBA" id="ARBA00008026"/>
    </source>
</evidence>
<evidence type="ECO:0000256" key="3">
    <source>
        <dbReference type="ARBA" id="ARBA00022723"/>
    </source>
</evidence>
<dbReference type="InterPro" id="IPR004536">
    <property type="entry name" value="SPS/SelD"/>
</dbReference>
<dbReference type="InterPro" id="IPR036676">
    <property type="entry name" value="PurM-like_C_sf"/>
</dbReference>
<comment type="subunit">
    <text evidence="9">Homodimer.</text>
</comment>
<dbReference type="FunFam" id="3.90.650.10:FF:000004">
    <property type="entry name" value="Selenide, water dikinase"/>
    <property type="match status" value="1"/>
</dbReference>
<dbReference type="InterPro" id="IPR036921">
    <property type="entry name" value="PurM-like_N_sf"/>
</dbReference>
<dbReference type="NCBIfam" id="TIGR00476">
    <property type="entry name" value="selD"/>
    <property type="match status" value="1"/>
</dbReference>
<feature type="binding site" evidence="9">
    <location>
        <begin position="144"/>
        <end position="146"/>
    </location>
    <ligand>
        <name>ATP</name>
        <dbReference type="ChEBI" id="CHEBI:30616"/>
        <note>ligand shared between dimeric partners</note>
    </ligand>
</feature>
<dbReference type="InterPro" id="IPR023061">
    <property type="entry name" value="SelD_I"/>
</dbReference>
<feature type="domain" description="PurM-like C-terminal" evidence="11">
    <location>
        <begin position="174"/>
        <end position="347"/>
    </location>
</feature>
<comment type="function">
    <text evidence="9">Synthesizes selenophosphate from selenide and ATP.</text>
</comment>
<dbReference type="RefSeq" id="WP_086073318.1">
    <property type="nucleotide sequence ID" value="NZ_CP021109.1"/>
</dbReference>
<dbReference type="Gene3D" id="3.90.650.10">
    <property type="entry name" value="PurM-like C-terminal domain"/>
    <property type="match status" value="1"/>
</dbReference>
<accession>A0A1W6Z4E5</accession>
<dbReference type="NCBIfam" id="NF002098">
    <property type="entry name" value="PRK00943.1"/>
    <property type="match status" value="1"/>
</dbReference>
<dbReference type="PANTHER" id="PTHR10256">
    <property type="entry name" value="SELENIDE, WATER DIKINASE"/>
    <property type="match status" value="1"/>
</dbReference>
<dbReference type="Pfam" id="PF02769">
    <property type="entry name" value="AIRS_C"/>
    <property type="match status" value="1"/>
</dbReference>
<protein>
    <recommendedName>
        <fullName evidence="9">Selenide, water dikinase</fullName>
        <ecNumber evidence="9">2.7.9.3</ecNumber>
    </recommendedName>
    <alternativeName>
        <fullName evidence="9">Selenium donor protein</fullName>
    </alternativeName>
    <alternativeName>
        <fullName evidence="9">Selenophosphate synthase</fullName>
    </alternativeName>
</protein>
<keyword evidence="2 9" id="KW-0808">Transferase</keyword>
<keyword evidence="8 9" id="KW-0711">Selenium</keyword>
<evidence type="ECO:0000256" key="8">
    <source>
        <dbReference type="ARBA" id="ARBA00023266"/>
    </source>
</evidence>
<keyword evidence="3 9" id="KW-0479">Metal-binding</keyword>
<evidence type="ECO:0000256" key="5">
    <source>
        <dbReference type="ARBA" id="ARBA00022777"/>
    </source>
</evidence>
<evidence type="ECO:0000313" key="12">
    <source>
        <dbReference type="EMBL" id="ARP88208.1"/>
    </source>
</evidence>
<evidence type="ECO:0000259" key="11">
    <source>
        <dbReference type="Pfam" id="PF02769"/>
    </source>
</evidence>
<dbReference type="SUPFAM" id="SSF56042">
    <property type="entry name" value="PurM C-terminal domain-like"/>
    <property type="match status" value="1"/>
</dbReference>
<feature type="domain" description="PurM-like N-terminal" evidence="10">
    <location>
        <begin position="55"/>
        <end position="162"/>
    </location>
</feature>
<keyword evidence="13" id="KW-1185">Reference proteome</keyword>
<evidence type="ECO:0000256" key="9">
    <source>
        <dbReference type="HAMAP-Rule" id="MF_00625"/>
    </source>
</evidence>
<dbReference type="GO" id="GO:0016260">
    <property type="term" value="P:selenocysteine biosynthetic process"/>
    <property type="evidence" value="ECO:0007669"/>
    <property type="project" value="InterPro"/>
</dbReference>
<evidence type="ECO:0000313" key="13">
    <source>
        <dbReference type="Proteomes" id="UP000194139"/>
    </source>
</evidence>
<feature type="binding site" description="in other chain" evidence="9">
    <location>
        <begin position="53"/>
        <end position="55"/>
    </location>
    <ligand>
        <name>ATP</name>
        <dbReference type="ChEBI" id="CHEBI:30616"/>
        <note>ligand shared between dimeric partners</note>
    </ligand>
</feature>
<dbReference type="GO" id="GO:0004756">
    <property type="term" value="F:selenide, water dikinase activity"/>
    <property type="evidence" value="ECO:0007669"/>
    <property type="project" value="UniProtKB-UniRule"/>
</dbReference>
<comment type="catalytic activity">
    <reaction evidence="9">
        <text>hydrogenselenide + ATP + H2O = selenophosphate + AMP + phosphate + 2 H(+)</text>
        <dbReference type="Rhea" id="RHEA:18737"/>
        <dbReference type="ChEBI" id="CHEBI:15377"/>
        <dbReference type="ChEBI" id="CHEBI:15378"/>
        <dbReference type="ChEBI" id="CHEBI:16144"/>
        <dbReference type="ChEBI" id="CHEBI:29317"/>
        <dbReference type="ChEBI" id="CHEBI:30616"/>
        <dbReference type="ChEBI" id="CHEBI:43474"/>
        <dbReference type="ChEBI" id="CHEBI:456215"/>
        <dbReference type="EC" id="2.7.9.3"/>
    </reaction>
</comment>
<dbReference type="GO" id="GO:0000287">
    <property type="term" value="F:magnesium ion binding"/>
    <property type="evidence" value="ECO:0007669"/>
    <property type="project" value="UniProtKB-UniRule"/>
</dbReference>
<feature type="binding site" evidence="9">
    <location>
        <position position="232"/>
    </location>
    <ligand>
        <name>Mg(2+)</name>
        <dbReference type="ChEBI" id="CHEBI:18420"/>
    </ligand>
</feature>